<dbReference type="PANTHER" id="PTHR48079:SF6">
    <property type="entry name" value="NAD(P)-BINDING DOMAIN-CONTAINING PROTEIN-RELATED"/>
    <property type="match status" value="1"/>
</dbReference>
<dbReference type="GO" id="GO:0004029">
    <property type="term" value="F:aldehyde dehydrogenase (NAD+) activity"/>
    <property type="evidence" value="ECO:0007669"/>
    <property type="project" value="TreeGrafter"/>
</dbReference>
<evidence type="ECO:0000259" key="2">
    <source>
        <dbReference type="Pfam" id="PF01370"/>
    </source>
</evidence>
<dbReference type="AlphaFoldDB" id="A0A369TFB1"/>
<dbReference type="InterPro" id="IPR001509">
    <property type="entry name" value="Epimerase_deHydtase"/>
</dbReference>
<evidence type="ECO:0000313" key="3">
    <source>
        <dbReference type="EMBL" id="RDD63940.1"/>
    </source>
</evidence>
<proteinExistence type="predicted"/>
<keyword evidence="4" id="KW-1185">Reference proteome</keyword>
<dbReference type="PANTHER" id="PTHR48079">
    <property type="entry name" value="PROTEIN YEEZ"/>
    <property type="match status" value="1"/>
</dbReference>
<feature type="region of interest" description="Disordered" evidence="1">
    <location>
        <begin position="1"/>
        <end position="78"/>
    </location>
</feature>
<sequence length="424" mass="45921">MRACLRPFHRSPLRDAGSRSAWHRRGHRRPLGPRRPGGPCLRREAPPGQRFGLPQADPKRAARGRGDRGAPLGPAARTLGLCSARREPRGSRKLIDLVTGGAGFLGRHVVHALLARGRGVRVLDIRHASDLPGEVQCVVGQITDAGTVARAMQGVERVFHLAAIPELWARDKTVFDRVNRGGTETVLAAARACPSLRAFVYTSSEVVLVPQKGVPVPPRLDETVELGVHQVIGPYARSKRAAELAVLAAAGEDLPACSVIPTMPVGPGDVSRTPPTRMIADLLAGRTPAYAEVMLNIVDARDAAEGHVLAAERGRLGERYLLSGHNRTMSALLAELTPLADRAMPHRRVPRTLARAFARVDEAVADRITHRPPTAPRDGVDIACRQHPFDNSKARDELGLAPRPLAETLHDTVAWLRQESPDKH</sequence>
<accession>A0A369TFB1</accession>
<dbReference type="Pfam" id="PF01370">
    <property type="entry name" value="Epimerase"/>
    <property type="match status" value="1"/>
</dbReference>
<name>A0A369TFB1_9PROT</name>
<dbReference type="InterPro" id="IPR036291">
    <property type="entry name" value="NAD(P)-bd_dom_sf"/>
</dbReference>
<dbReference type="Proteomes" id="UP000253941">
    <property type="component" value="Unassembled WGS sequence"/>
</dbReference>
<feature type="compositionally biased region" description="Basic residues" evidence="1">
    <location>
        <begin position="21"/>
        <end position="32"/>
    </location>
</feature>
<evidence type="ECO:0000256" key="1">
    <source>
        <dbReference type="SAM" id="MobiDB-lite"/>
    </source>
</evidence>
<dbReference type="InterPro" id="IPR051783">
    <property type="entry name" value="NAD(P)-dependent_oxidoreduct"/>
</dbReference>
<dbReference type="GO" id="GO:0005737">
    <property type="term" value="C:cytoplasm"/>
    <property type="evidence" value="ECO:0007669"/>
    <property type="project" value="TreeGrafter"/>
</dbReference>
<feature type="compositionally biased region" description="Basic and acidic residues" evidence="1">
    <location>
        <begin position="57"/>
        <end position="68"/>
    </location>
</feature>
<organism evidence="3 4">
    <name type="scientific">Ferruginivarius sediminum</name>
    <dbReference type="NCBI Taxonomy" id="2661937"/>
    <lineage>
        <taxon>Bacteria</taxon>
        <taxon>Pseudomonadati</taxon>
        <taxon>Pseudomonadota</taxon>
        <taxon>Alphaproteobacteria</taxon>
        <taxon>Rhodospirillales</taxon>
        <taxon>Rhodospirillaceae</taxon>
        <taxon>Ferruginivarius</taxon>
    </lineage>
</organism>
<dbReference type="SUPFAM" id="SSF51735">
    <property type="entry name" value="NAD(P)-binding Rossmann-fold domains"/>
    <property type="match status" value="1"/>
</dbReference>
<dbReference type="Gene3D" id="3.40.50.720">
    <property type="entry name" value="NAD(P)-binding Rossmann-like Domain"/>
    <property type="match status" value="1"/>
</dbReference>
<dbReference type="EMBL" id="QPMH01000001">
    <property type="protein sequence ID" value="RDD63940.1"/>
    <property type="molecule type" value="Genomic_DNA"/>
</dbReference>
<reference evidence="3 4" key="1">
    <citation type="submission" date="2018-07" db="EMBL/GenBank/DDBJ databases">
        <title>Venubactetium sediminum gen. nov., sp. nov., isolated from a marine solar saltern.</title>
        <authorList>
            <person name="Wang S."/>
        </authorList>
    </citation>
    <scope>NUCLEOTIDE SEQUENCE [LARGE SCALE GENOMIC DNA]</scope>
    <source>
        <strain evidence="3 4">WD2A32</strain>
    </source>
</reference>
<protein>
    <submittedName>
        <fullName evidence="3">NAD-dependent epimerase/dehydratase family protein</fullName>
    </submittedName>
</protein>
<evidence type="ECO:0000313" key="4">
    <source>
        <dbReference type="Proteomes" id="UP000253941"/>
    </source>
</evidence>
<comment type="caution">
    <text evidence="3">The sequence shown here is derived from an EMBL/GenBank/DDBJ whole genome shotgun (WGS) entry which is preliminary data.</text>
</comment>
<feature type="domain" description="NAD-dependent epimerase/dehydratase" evidence="2">
    <location>
        <begin position="97"/>
        <end position="320"/>
    </location>
</feature>
<gene>
    <name evidence="3" type="ORF">DRB17_00615</name>
</gene>